<organism evidence="1 2">
    <name type="scientific">Plakobranchus ocellatus</name>
    <dbReference type="NCBI Taxonomy" id="259542"/>
    <lineage>
        <taxon>Eukaryota</taxon>
        <taxon>Metazoa</taxon>
        <taxon>Spiralia</taxon>
        <taxon>Lophotrochozoa</taxon>
        <taxon>Mollusca</taxon>
        <taxon>Gastropoda</taxon>
        <taxon>Heterobranchia</taxon>
        <taxon>Euthyneura</taxon>
        <taxon>Panpulmonata</taxon>
        <taxon>Sacoglossa</taxon>
        <taxon>Placobranchoidea</taxon>
        <taxon>Plakobranchidae</taxon>
        <taxon>Plakobranchus</taxon>
    </lineage>
</organism>
<dbReference type="Proteomes" id="UP000735302">
    <property type="component" value="Unassembled WGS sequence"/>
</dbReference>
<sequence length="147" mass="16619">MRNIGGRAASESTLRSARTLLSRVRAPPSVPRPDRVPESLKSLCSGLAIYKKIKIYLEKYSQFLQNKKIGPMFLDYSLLSRAPIDLSSRTPFSLVISLRQSKPPRAKMIFIHTFFSCICMLAGKNVMLRQKPTIFLGYQTMSLLSPH</sequence>
<dbReference type="AlphaFoldDB" id="A0AAV3YT47"/>
<dbReference type="EMBL" id="BLXT01001503">
    <property type="protein sequence ID" value="GFN86248.1"/>
    <property type="molecule type" value="Genomic_DNA"/>
</dbReference>
<evidence type="ECO:0000313" key="2">
    <source>
        <dbReference type="Proteomes" id="UP000735302"/>
    </source>
</evidence>
<gene>
    <name evidence="1" type="ORF">PoB_001275400</name>
</gene>
<reference evidence="1 2" key="1">
    <citation type="journal article" date="2021" name="Elife">
        <title>Chloroplast acquisition without the gene transfer in kleptoplastic sea slugs, Plakobranchus ocellatus.</title>
        <authorList>
            <person name="Maeda T."/>
            <person name="Takahashi S."/>
            <person name="Yoshida T."/>
            <person name="Shimamura S."/>
            <person name="Takaki Y."/>
            <person name="Nagai Y."/>
            <person name="Toyoda A."/>
            <person name="Suzuki Y."/>
            <person name="Arimoto A."/>
            <person name="Ishii H."/>
            <person name="Satoh N."/>
            <person name="Nishiyama T."/>
            <person name="Hasebe M."/>
            <person name="Maruyama T."/>
            <person name="Minagawa J."/>
            <person name="Obokata J."/>
            <person name="Shigenobu S."/>
        </authorList>
    </citation>
    <scope>NUCLEOTIDE SEQUENCE [LARGE SCALE GENOMIC DNA]</scope>
</reference>
<evidence type="ECO:0000313" key="1">
    <source>
        <dbReference type="EMBL" id="GFN86248.1"/>
    </source>
</evidence>
<proteinExistence type="predicted"/>
<name>A0AAV3YT47_9GAST</name>
<protein>
    <submittedName>
        <fullName evidence="1">Uncharacterized protein</fullName>
    </submittedName>
</protein>
<accession>A0AAV3YT47</accession>
<comment type="caution">
    <text evidence="1">The sequence shown here is derived from an EMBL/GenBank/DDBJ whole genome shotgun (WGS) entry which is preliminary data.</text>
</comment>
<keyword evidence="2" id="KW-1185">Reference proteome</keyword>